<dbReference type="CDD" id="cd01131">
    <property type="entry name" value="PilT"/>
    <property type="match status" value="1"/>
</dbReference>
<dbReference type="EMBL" id="CP000544">
    <property type="protein sequence ID" value="ABM61107.1"/>
    <property type="molecule type" value="Genomic_DNA"/>
</dbReference>
<proteinExistence type="inferred from homology"/>
<dbReference type="STRING" id="349124.Hhal_0313"/>
<dbReference type="Gene3D" id="3.40.50.300">
    <property type="entry name" value="P-loop containing nucleotide triphosphate hydrolases"/>
    <property type="match status" value="1"/>
</dbReference>
<dbReference type="GO" id="GO:0016887">
    <property type="term" value="F:ATP hydrolysis activity"/>
    <property type="evidence" value="ECO:0007669"/>
    <property type="project" value="InterPro"/>
</dbReference>
<dbReference type="NCBIfam" id="TIGR01420">
    <property type="entry name" value="pilT_fam"/>
    <property type="match status" value="1"/>
</dbReference>
<comment type="similarity">
    <text evidence="1">Belongs to the GSP E family.</text>
</comment>
<reference evidence="5" key="1">
    <citation type="submission" date="2006-12" db="EMBL/GenBank/DDBJ databases">
        <title>Complete sequence of Halorhodospira halophila SL1.</title>
        <authorList>
            <consortium name="US DOE Joint Genome Institute"/>
            <person name="Copeland A."/>
            <person name="Lucas S."/>
            <person name="Lapidus A."/>
            <person name="Barry K."/>
            <person name="Detter J.C."/>
            <person name="Glavina del Rio T."/>
            <person name="Hammon N."/>
            <person name="Israni S."/>
            <person name="Dalin E."/>
            <person name="Tice H."/>
            <person name="Pitluck S."/>
            <person name="Saunders E."/>
            <person name="Brettin T."/>
            <person name="Bruce D."/>
            <person name="Han C."/>
            <person name="Tapia R."/>
            <person name="Schmutz J."/>
            <person name="Larimer F."/>
            <person name="Land M."/>
            <person name="Hauser L."/>
            <person name="Kyrpides N."/>
            <person name="Mikhailova N."/>
            <person name="Hoff W."/>
            <person name="Richardson P."/>
        </authorList>
    </citation>
    <scope>NUCLEOTIDE SEQUENCE [LARGE SCALE GENOMIC DNA]</scope>
    <source>
        <strain evidence="5">DSM 244 / SL1</strain>
    </source>
</reference>
<evidence type="ECO:0000259" key="3">
    <source>
        <dbReference type="Pfam" id="PF00437"/>
    </source>
</evidence>
<dbReference type="InterPro" id="IPR006321">
    <property type="entry name" value="PilT/PilU"/>
</dbReference>
<keyword evidence="5" id="KW-1185">Reference proteome</keyword>
<dbReference type="Pfam" id="PF00437">
    <property type="entry name" value="T2SSE"/>
    <property type="match status" value="1"/>
</dbReference>
<evidence type="ECO:0000256" key="2">
    <source>
        <dbReference type="SAM" id="MobiDB-lite"/>
    </source>
</evidence>
<sequence length="372" mass="40447">MDIQALLAQAVARQASDLFITVGSPPALKIDGALTPLTDQPPLSSEAVNALVAATLNDTQQTALAQTREANFAIVLDDGTRFRVSAFYQRGEPGLVIRRIETQIPTLEELALPGILGELAGRKRGLILFVGGTGTGKSTSLAAMIGARNTHHPGHILTIEDPVEFIHPHRRSIVTQREVGVDTDSFETALKNALRQAPDVVLIGEVRSREVMDYAVAFAETGHLTLATLHANNANQALDRIINFFPSDRREQLLMDLSLNLQAIVAQQLIPAADGRGRVAALEVLLNTPLIQERIRNGAIHELKATMAQSEEPGMQTFDHHLFELYSAGRIRYEDALAHADSANEVRLRVKLEGEDPTGPESDDGPGLRLRD</sequence>
<protein>
    <submittedName>
        <fullName evidence="4">Twitching motility protein</fullName>
    </submittedName>
</protein>
<dbReference type="InterPro" id="IPR001482">
    <property type="entry name" value="T2SS/T4SS_dom"/>
</dbReference>
<dbReference type="OrthoDB" id="9804785at2"/>
<dbReference type="AlphaFoldDB" id="A1WTU5"/>
<name>A1WTU5_HALHL</name>
<dbReference type="HOGENOM" id="CLU_013446_4_0_6"/>
<dbReference type="InterPro" id="IPR027417">
    <property type="entry name" value="P-loop_NTPase"/>
</dbReference>
<dbReference type="GO" id="GO:0005524">
    <property type="term" value="F:ATP binding"/>
    <property type="evidence" value="ECO:0007669"/>
    <property type="project" value="InterPro"/>
</dbReference>
<feature type="compositionally biased region" description="Acidic residues" evidence="2">
    <location>
        <begin position="355"/>
        <end position="364"/>
    </location>
</feature>
<dbReference type="RefSeq" id="WP_011813130.1">
    <property type="nucleotide sequence ID" value="NC_008789.1"/>
</dbReference>
<dbReference type="eggNOG" id="COG5008">
    <property type="taxonomic scope" value="Bacteria"/>
</dbReference>
<reference evidence="4 5" key="2">
    <citation type="journal article" date="2013" name="Stand. Genomic Sci.">
        <title>Complete genome sequence of Halorhodospira halophila SL1.</title>
        <authorList>
            <person name="Challacombe J.F."/>
            <person name="Majid S."/>
            <person name="Deole R."/>
            <person name="Brettin T.S."/>
            <person name="Bruce D."/>
            <person name="Delano S.F."/>
            <person name="Detter J.C."/>
            <person name="Gleasner C.D."/>
            <person name="Han C.S."/>
            <person name="Misra M."/>
            <person name="Reitenga K.G."/>
            <person name="Mikhailova N."/>
            <person name="Woyke T."/>
            <person name="Pitluck S."/>
            <person name="Nolan M."/>
            <person name="Land M.L."/>
            <person name="Saunders E."/>
            <person name="Tapia R."/>
            <person name="Lapidus A."/>
            <person name="Ivanova N."/>
            <person name="Hoff W.D."/>
        </authorList>
    </citation>
    <scope>NUCLEOTIDE SEQUENCE [LARGE SCALE GENOMIC DNA]</scope>
    <source>
        <strain evidence="5">DSM 244 / SL1</strain>
    </source>
</reference>
<dbReference type="PANTHER" id="PTHR30486:SF12">
    <property type="entry name" value="TYPE IV PILUS ATPASE PILU"/>
    <property type="match status" value="1"/>
</dbReference>
<organism evidence="4 5">
    <name type="scientific">Halorhodospira halophila (strain DSM 244 / SL1)</name>
    <name type="common">Ectothiorhodospira halophila (strain DSM 244 / SL1)</name>
    <dbReference type="NCBI Taxonomy" id="349124"/>
    <lineage>
        <taxon>Bacteria</taxon>
        <taxon>Pseudomonadati</taxon>
        <taxon>Pseudomonadota</taxon>
        <taxon>Gammaproteobacteria</taxon>
        <taxon>Chromatiales</taxon>
        <taxon>Ectothiorhodospiraceae</taxon>
        <taxon>Halorhodospira</taxon>
    </lineage>
</organism>
<accession>A1WTU5</accession>
<dbReference type="SUPFAM" id="SSF52540">
    <property type="entry name" value="P-loop containing nucleoside triphosphate hydrolases"/>
    <property type="match status" value="1"/>
</dbReference>
<dbReference type="Proteomes" id="UP000000647">
    <property type="component" value="Chromosome"/>
</dbReference>
<evidence type="ECO:0000313" key="5">
    <source>
        <dbReference type="Proteomes" id="UP000000647"/>
    </source>
</evidence>
<dbReference type="PANTHER" id="PTHR30486">
    <property type="entry name" value="TWITCHING MOTILITY PROTEIN PILT"/>
    <property type="match status" value="1"/>
</dbReference>
<dbReference type="Gene3D" id="3.30.450.90">
    <property type="match status" value="1"/>
</dbReference>
<feature type="region of interest" description="Disordered" evidence="2">
    <location>
        <begin position="352"/>
        <end position="372"/>
    </location>
</feature>
<evidence type="ECO:0000313" key="4">
    <source>
        <dbReference type="EMBL" id="ABM61107.1"/>
    </source>
</evidence>
<evidence type="ECO:0000256" key="1">
    <source>
        <dbReference type="ARBA" id="ARBA00006611"/>
    </source>
</evidence>
<dbReference type="InterPro" id="IPR050921">
    <property type="entry name" value="T4SS_GSP_E_ATPase"/>
</dbReference>
<dbReference type="KEGG" id="hha:Hhal_0313"/>
<gene>
    <name evidence="4" type="ordered locus">Hhal_0313</name>
</gene>
<feature type="domain" description="Bacterial type II secretion system protein E" evidence="3">
    <location>
        <begin position="3"/>
        <end position="279"/>
    </location>
</feature>